<dbReference type="EMBL" id="CAJNOK010063917">
    <property type="protein sequence ID" value="CAF1645300.1"/>
    <property type="molecule type" value="Genomic_DNA"/>
</dbReference>
<gene>
    <name evidence="1" type="ORF">OVA965_LOCUS44513</name>
    <name evidence="2" type="ORF">TMI583_LOCUS47362</name>
</gene>
<proteinExistence type="predicted"/>
<sequence>MLRVPWVSPVKVRMRRAKGRTDDILCGTISMSV</sequence>
<organism evidence="1 3">
    <name type="scientific">Didymodactylos carnosus</name>
    <dbReference type="NCBI Taxonomy" id="1234261"/>
    <lineage>
        <taxon>Eukaryota</taxon>
        <taxon>Metazoa</taxon>
        <taxon>Spiralia</taxon>
        <taxon>Gnathifera</taxon>
        <taxon>Rotifera</taxon>
        <taxon>Eurotatoria</taxon>
        <taxon>Bdelloidea</taxon>
        <taxon>Philodinida</taxon>
        <taxon>Philodinidae</taxon>
        <taxon>Didymodactylos</taxon>
    </lineage>
</organism>
<comment type="caution">
    <text evidence="1">The sequence shown here is derived from an EMBL/GenBank/DDBJ whole genome shotgun (WGS) entry which is preliminary data.</text>
</comment>
<evidence type="ECO:0000313" key="1">
    <source>
        <dbReference type="EMBL" id="CAF1645300.1"/>
    </source>
</evidence>
<protein>
    <submittedName>
        <fullName evidence="1">Uncharacterized protein</fullName>
    </submittedName>
</protein>
<name>A0A8S2GB77_9BILA</name>
<dbReference type="Proteomes" id="UP000682733">
    <property type="component" value="Unassembled WGS sequence"/>
</dbReference>
<evidence type="ECO:0000313" key="3">
    <source>
        <dbReference type="Proteomes" id="UP000677228"/>
    </source>
</evidence>
<reference evidence="1" key="1">
    <citation type="submission" date="2021-02" db="EMBL/GenBank/DDBJ databases">
        <authorList>
            <person name="Nowell W R."/>
        </authorList>
    </citation>
    <scope>NUCLEOTIDE SEQUENCE</scope>
</reference>
<accession>A0A8S2GB77</accession>
<dbReference type="AlphaFoldDB" id="A0A8S2GB77"/>
<dbReference type="EMBL" id="CAJOBA010091418">
    <property type="protein sequence ID" value="CAF4486180.1"/>
    <property type="molecule type" value="Genomic_DNA"/>
</dbReference>
<feature type="non-terminal residue" evidence="1">
    <location>
        <position position="33"/>
    </location>
</feature>
<dbReference type="Proteomes" id="UP000677228">
    <property type="component" value="Unassembled WGS sequence"/>
</dbReference>
<evidence type="ECO:0000313" key="2">
    <source>
        <dbReference type="EMBL" id="CAF4486180.1"/>
    </source>
</evidence>